<dbReference type="RefSeq" id="WP_216633210.1">
    <property type="nucleotide sequence ID" value="NZ_JAHLQN010000001.1"/>
</dbReference>
<feature type="chain" id="PRO_5047133650" evidence="1">
    <location>
        <begin position="22"/>
        <end position="550"/>
    </location>
</feature>
<dbReference type="InterPro" id="IPR000914">
    <property type="entry name" value="SBP_5_dom"/>
</dbReference>
<name>A0ABS6FCU9_9FIRM</name>
<feature type="signal peptide" evidence="1">
    <location>
        <begin position="1"/>
        <end position="21"/>
    </location>
</feature>
<comment type="caution">
    <text evidence="3">The sequence shown here is derived from an EMBL/GenBank/DDBJ whole genome shotgun (WGS) entry which is preliminary data.</text>
</comment>
<sequence length="550" mass="60484">MKKFLSLILACIMTASLLVGCGGGANVPNSSSSSTGNGSTGGGESLVRMAISDVPVVDPAVAITESALILYPNVYDSLVWPQADGSVVNGMAESYTASEDGKSFDFVLRKGILFHDGTEVLAEDVKYSMDRAIEIGQGLGFLFANKVASTQVVDDYTVRFNLNAPSGVFITSLVRLYIVNKDLLEANYQDGPYGDKGDYGMTYLQNTDAGCGAYEVELYEQNQAITVKKFADYWDGFEANNPERAKFMNVDETVTQVTMMSNRELEISNPYLALETYEQLDAIEGIEIAGFYKGDLMALSTNTKRAPMDCEHLRKALAYCIDYDTLINTLYPGSYRANSCVPTTVMGYDDKAVNVSFDMEKAAAELAQSKYADTIGDYEIEIAWVANCPDREKIALMLQANAAQLGINLSIYEVPWASIVDTSASPETTYHMVTVITAPDYTEAGCLFETCFSDVEHGNPNTMSWAGSPELDAKIADAVATLDSDEREQKYIDLQEEFMDSMPMIPLFEQRFQYAYQAGYLEWTIANQPVPAIMGANVILRDMLIYPEKK</sequence>
<evidence type="ECO:0000259" key="2">
    <source>
        <dbReference type="Pfam" id="PF00496"/>
    </source>
</evidence>
<organism evidence="3 4">
    <name type="scientific">Dysosmobacter acutus</name>
    <dbReference type="NCBI Taxonomy" id="2841504"/>
    <lineage>
        <taxon>Bacteria</taxon>
        <taxon>Bacillati</taxon>
        <taxon>Bacillota</taxon>
        <taxon>Clostridia</taxon>
        <taxon>Eubacteriales</taxon>
        <taxon>Oscillospiraceae</taxon>
        <taxon>Dysosmobacter</taxon>
    </lineage>
</organism>
<evidence type="ECO:0000313" key="3">
    <source>
        <dbReference type="EMBL" id="MBU5627890.1"/>
    </source>
</evidence>
<keyword evidence="4" id="KW-1185">Reference proteome</keyword>
<reference evidence="3 4" key="1">
    <citation type="submission" date="2021-06" db="EMBL/GenBank/DDBJ databases">
        <authorList>
            <person name="Sun Q."/>
            <person name="Li D."/>
        </authorList>
    </citation>
    <scope>NUCLEOTIDE SEQUENCE [LARGE SCALE GENOMIC DNA]</scope>
    <source>
        <strain evidence="3 4">MSJ-2</strain>
    </source>
</reference>
<accession>A0ABS6FCU9</accession>
<gene>
    <name evidence="3" type="ORF">KQI82_13340</name>
</gene>
<dbReference type="PIRSF" id="PIRSF002741">
    <property type="entry name" value="MppA"/>
    <property type="match status" value="1"/>
</dbReference>
<evidence type="ECO:0000256" key="1">
    <source>
        <dbReference type="SAM" id="SignalP"/>
    </source>
</evidence>
<dbReference type="PROSITE" id="PS51257">
    <property type="entry name" value="PROKAR_LIPOPROTEIN"/>
    <property type="match status" value="1"/>
</dbReference>
<dbReference type="InterPro" id="IPR030678">
    <property type="entry name" value="Peptide/Ni-bd"/>
</dbReference>
<dbReference type="Proteomes" id="UP000787672">
    <property type="component" value="Unassembled WGS sequence"/>
</dbReference>
<evidence type="ECO:0000313" key="4">
    <source>
        <dbReference type="Proteomes" id="UP000787672"/>
    </source>
</evidence>
<keyword evidence="1" id="KW-0732">Signal</keyword>
<dbReference type="CDD" id="cd08512">
    <property type="entry name" value="PBP2_NikA_DppA_OppA_like_7"/>
    <property type="match status" value="1"/>
</dbReference>
<dbReference type="Pfam" id="PF00496">
    <property type="entry name" value="SBP_bac_5"/>
    <property type="match status" value="1"/>
</dbReference>
<dbReference type="InterPro" id="IPR039424">
    <property type="entry name" value="SBP_5"/>
</dbReference>
<protein>
    <submittedName>
        <fullName evidence="3">ABC transporter substrate-binding protein</fullName>
    </submittedName>
</protein>
<dbReference type="EMBL" id="JAHLQN010000001">
    <property type="protein sequence ID" value="MBU5627890.1"/>
    <property type="molecule type" value="Genomic_DNA"/>
</dbReference>
<dbReference type="PANTHER" id="PTHR30290">
    <property type="entry name" value="PERIPLASMIC BINDING COMPONENT OF ABC TRANSPORTER"/>
    <property type="match status" value="1"/>
</dbReference>
<proteinExistence type="predicted"/>
<feature type="domain" description="Solute-binding protein family 5" evidence="2">
    <location>
        <begin position="87"/>
        <end position="454"/>
    </location>
</feature>